<gene>
    <name evidence="5" type="ORF">DAPK24_047690</name>
</gene>
<feature type="compositionally biased region" description="Polar residues" evidence="4">
    <location>
        <begin position="372"/>
        <end position="403"/>
    </location>
</feature>
<dbReference type="Pfam" id="PF00023">
    <property type="entry name" value="Ank"/>
    <property type="match status" value="1"/>
</dbReference>
<feature type="repeat" description="ANK" evidence="3">
    <location>
        <begin position="172"/>
        <end position="204"/>
    </location>
</feature>
<organism evidence="5 6">
    <name type="scientific">Pichia kluyveri</name>
    <name type="common">Yeast</name>
    <dbReference type="NCBI Taxonomy" id="36015"/>
    <lineage>
        <taxon>Eukaryota</taxon>
        <taxon>Fungi</taxon>
        <taxon>Dikarya</taxon>
        <taxon>Ascomycota</taxon>
        <taxon>Saccharomycotina</taxon>
        <taxon>Pichiomycetes</taxon>
        <taxon>Pichiales</taxon>
        <taxon>Pichiaceae</taxon>
        <taxon>Pichia</taxon>
    </lineage>
</organism>
<dbReference type="Pfam" id="PF13637">
    <property type="entry name" value="Ank_4"/>
    <property type="match status" value="1"/>
</dbReference>
<comment type="caution">
    <text evidence="5">The sequence shown here is derived from an EMBL/GenBank/DDBJ whole genome shotgun (WGS) entry which is preliminary data.</text>
</comment>
<dbReference type="SMART" id="SM00248">
    <property type="entry name" value="ANK"/>
    <property type="match status" value="4"/>
</dbReference>
<evidence type="ECO:0000313" key="5">
    <source>
        <dbReference type="EMBL" id="GMM48171.1"/>
    </source>
</evidence>
<feature type="compositionally biased region" description="Low complexity" evidence="4">
    <location>
        <begin position="324"/>
        <end position="336"/>
    </location>
</feature>
<evidence type="ECO:0000256" key="2">
    <source>
        <dbReference type="ARBA" id="ARBA00023043"/>
    </source>
</evidence>
<feature type="compositionally biased region" description="Low complexity" evidence="4">
    <location>
        <begin position="350"/>
        <end position="371"/>
    </location>
</feature>
<keyword evidence="1" id="KW-0677">Repeat</keyword>
<dbReference type="InterPro" id="IPR002110">
    <property type="entry name" value="Ankyrin_rpt"/>
</dbReference>
<reference evidence="5 6" key="1">
    <citation type="journal article" date="2023" name="Elife">
        <title>Identification of key yeast species and microbe-microbe interactions impacting larval growth of Drosophila in the wild.</title>
        <authorList>
            <person name="Mure A."/>
            <person name="Sugiura Y."/>
            <person name="Maeda R."/>
            <person name="Honda K."/>
            <person name="Sakurai N."/>
            <person name="Takahashi Y."/>
            <person name="Watada M."/>
            <person name="Katoh T."/>
            <person name="Gotoh A."/>
            <person name="Gotoh Y."/>
            <person name="Taniguchi I."/>
            <person name="Nakamura K."/>
            <person name="Hayashi T."/>
            <person name="Katayama T."/>
            <person name="Uemura T."/>
            <person name="Hattori Y."/>
        </authorList>
    </citation>
    <scope>NUCLEOTIDE SEQUENCE [LARGE SCALE GENOMIC DNA]</scope>
    <source>
        <strain evidence="5 6">PK-24</strain>
    </source>
</reference>
<keyword evidence="2 3" id="KW-0040">ANK repeat</keyword>
<feature type="repeat" description="ANK" evidence="3">
    <location>
        <begin position="139"/>
        <end position="171"/>
    </location>
</feature>
<accession>A0AAV5RA92</accession>
<dbReference type="SUPFAM" id="SSF48403">
    <property type="entry name" value="Ankyrin repeat"/>
    <property type="match status" value="1"/>
</dbReference>
<dbReference type="PANTHER" id="PTHR24198">
    <property type="entry name" value="ANKYRIN REPEAT AND PROTEIN KINASE DOMAIN-CONTAINING PROTEIN"/>
    <property type="match status" value="1"/>
</dbReference>
<name>A0AAV5RA92_PICKL</name>
<evidence type="ECO:0000256" key="3">
    <source>
        <dbReference type="PROSITE-ProRule" id="PRU00023"/>
    </source>
</evidence>
<keyword evidence="6" id="KW-1185">Reference proteome</keyword>
<feature type="compositionally biased region" description="Low complexity" evidence="4">
    <location>
        <begin position="417"/>
        <end position="436"/>
    </location>
</feature>
<dbReference type="Gene3D" id="1.25.40.20">
    <property type="entry name" value="Ankyrin repeat-containing domain"/>
    <property type="match status" value="2"/>
</dbReference>
<dbReference type="PROSITE" id="PS50088">
    <property type="entry name" value="ANK_REPEAT"/>
    <property type="match status" value="2"/>
</dbReference>
<evidence type="ECO:0000313" key="6">
    <source>
        <dbReference type="Proteomes" id="UP001378960"/>
    </source>
</evidence>
<dbReference type="Proteomes" id="UP001378960">
    <property type="component" value="Unassembled WGS sequence"/>
</dbReference>
<dbReference type="AlphaFoldDB" id="A0AAV5RA92"/>
<evidence type="ECO:0000256" key="1">
    <source>
        <dbReference type="ARBA" id="ARBA00022737"/>
    </source>
</evidence>
<feature type="region of interest" description="Disordered" evidence="4">
    <location>
        <begin position="324"/>
        <end position="446"/>
    </location>
</feature>
<protein>
    <submittedName>
        <fullName evidence="5">Avo2 protein</fullName>
    </submittedName>
</protein>
<dbReference type="PANTHER" id="PTHR24198:SF165">
    <property type="entry name" value="ANKYRIN REPEAT-CONTAINING PROTEIN-RELATED"/>
    <property type="match status" value="1"/>
</dbReference>
<proteinExistence type="predicted"/>
<dbReference type="PROSITE" id="PS50297">
    <property type="entry name" value="ANK_REP_REGION"/>
    <property type="match status" value="1"/>
</dbReference>
<dbReference type="EMBL" id="BTGB01000009">
    <property type="protein sequence ID" value="GMM48171.1"/>
    <property type="molecule type" value="Genomic_DNA"/>
</dbReference>
<dbReference type="InterPro" id="IPR036770">
    <property type="entry name" value="Ankyrin_rpt-contain_sf"/>
</dbReference>
<sequence length="581" mass="64538">MSAPSNRLRTAIIDDNYFVVSRLLKKYPDLLDNVNSSNGWSNLHYASFHNHFQIAELLLGLIHDRFISSINNCTLRNFSSQVTKNPDDSLYTQITDEDEIKLTFKKETVLHIACAGDSAATLLLLLSYFNVCQDQRDINGLTPSHICCIKGNSDCLAILLENKAYPNLQDNEGDTPLHKAFQFNNLKCIEFLIKYNADDQLFNNAGWKPADVAFDNNIIQKYNSLKSHPSTLASLENTQIEIPITKYASSKANKNNVSNISFLSPVSATFPTSDHQPRIKLPSIQSRKYSLSSMISDEYEYTNNGFGDQGDDLFLPISRSLSAASSRNSRASSPSSNGYKLSLRKTSNASQTPTTVPQISQQQPQAFPSQQVATPQQQDFSFSNNNRRYIQPVTNPSATTQIVSPRKGTIGSHSIANDSPNSKRSSLSSRTFRSNSQLSDISPVKPDPQIIQQASDLQFIKSGCPTPRQLQLNSRSNTMYSLSSQAEEASSKLQDLKLKNVDRLKLDTKLGNIINNSSQENLIDSPTSMFYSGPKTPLMDNHSIHHKSMSNPNTPINSSDSSKISKLLSIPILSSRVRHNT</sequence>
<evidence type="ECO:0000256" key="4">
    <source>
        <dbReference type="SAM" id="MobiDB-lite"/>
    </source>
</evidence>